<dbReference type="GO" id="GO:0003007">
    <property type="term" value="P:heart morphogenesis"/>
    <property type="evidence" value="ECO:0007669"/>
    <property type="project" value="UniProtKB-ARBA"/>
</dbReference>
<dbReference type="InterPro" id="IPR013783">
    <property type="entry name" value="Ig-like_fold"/>
</dbReference>
<proteinExistence type="inferred from homology"/>
<feature type="domain" description="Fibronectin type-III" evidence="6">
    <location>
        <begin position="916"/>
        <end position="1011"/>
    </location>
</feature>
<dbReference type="PRINTS" id="PR00014">
    <property type="entry name" value="FNTYPEIII"/>
</dbReference>
<evidence type="ECO:0000313" key="7">
    <source>
        <dbReference type="Ensembl" id="ENSMMOP00000015359.1"/>
    </source>
</evidence>
<dbReference type="Pfam" id="PF07679">
    <property type="entry name" value="I-set"/>
    <property type="match status" value="6"/>
</dbReference>
<dbReference type="InterPro" id="IPR036116">
    <property type="entry name" value="FN3_sf"/>
</dbReference>
<dbReference type="SUPFAM" id="SSF49265">
    <property type="entry name" value="Fibronectin type III"/>
    <property type="match status" value="2"/>
</dbReference>
<dbReference type="InterPro" id="IPR013098">
    <property type="entry name" value="Ig_I-set"/>
</dbReference>
<evidence type="ECO:0000256" key="4">
    <source>
        <dbReference type="SAM" id="MobiDB-lite"/>
    </source>
</evidence>
<dbReference type="InterPro" id="IPR050964">
    <property type="entry name" value="Striated_Muscle_Regulatory"/>
</dbReference>
<dbReference type="PANTHER" id="PTHR13817">
    <property type="entry name" value="TITIN"/>
    <property type="match status" value="1"/>
</dbReference>
<evidence type="ECO:0000259" key="6">
    <source>
        <dbReference type="PROSITE" id="PS50853"/>
    </source>
</evidence>
<dbReference type="FunFam" id="2.60.40.10:FF:000084">
    <property type="entry name" value="Myosin binding protein C, slow type"/>
    <property type="match status" value="1"/>
</dbReference>
<evidence type="ECO:0008006" key="9">
    <source>
        <dbReference type="Google" id="ProtNLM"/>
    </source>
</evidence>
<dbReference type="Ensembl" id="ENSMMOT00000015612.1">
    <property type="protein sequence ID" value="ENSMMOP00000015359.1"/>
    <property type="gene ID" value="ENSMMOG00000011722.1"/>
</dbReference>
<reference evidence="7" key="2">
    <citation type="submission" date="2025-09" db="UniProtKB">
        <authorList>
            <consortium name="Ensembl"/>
        </authorList>
    </citation>
    <scope>IDENTIFICATION</scope>
</reference>
<dbReference type="InterPro" id="IPR003598">
    <property type="entry name" value="Ig_sub2"/>
</dbReference>
<dbReference type="FunFam" id="2.60.40.10:FF:001438">
    <property type="entry name" value="Immunoglobulin-like and fibronectin type III domain-containing protein 1"/>
    <property type="match status" value="1"/>
</dbReference>
<feature type="domain" description="Ig-like" evidence="5">
    <location>
        <begin position="821"/>
        <end position="911"/>
    </location>
</feature>
<feature type="domain" description="Fibronectin type-III" evidence="6">
    <location>
        <begin position="621"/>
        <end position="717"/>
    </location>
</feature>
<dbReference type="GO" id="GO:0030017">
    <property type="term" value="C:sarcomere"/>
    <property type="evidence" value="ECO:0007669"/>
    <property type="project" value="UniProtKB-ARBA"/>
</dbReference>
<protein>
    <recommendedName>
        <fullName evidence="9">Immunoglobulin like and fibronectin type III domain containing 1, tandem duplicate 2</fullName>
    </recommendedName>
</protein>
<name>A0A3Q3X0J9_MOLML</name>
<dbReference type="SUPFAM" id="SSF48726">
    <property type="entry name" value="Immunoglobulin"/>
    <property type="match status" value="6"/>
</dbReference>
<evidence type="ECO:0000259" key="5">
    <source>
        <dbReference type="PROSITE" id="PS50835"/>
    </source>
</evidence>
<evidence type="ECO:0000313" key="8">
    <source>
        <dbReference type="Proteomes" id="UP000261620"/>
    </source>
</evidence>
<dbReference type="Pfam" id="PF00041">
    <property type="entry name" value="fn3"/>
    <property type="match status" value="2"/>
</dbReference>
<reference evidence="7" key="1">
    <citation type="submission" date="2025-08" db="UniProtKB">
        <authorList>
            <consortium name="Ensembl"/>
        </authorList>
    </citation>
    <scope>IDENTIFICATION</scope>
</reference>
<sequence>MWKRAGKGSAANRPPYIRKRSKIPGVLITQYVVNIPDGQSTPDFQRAPNPITATEGKLAVFKAKVTGDPKPEVSWKRIKGSVSDEDKFQSKYNKSTGECILEIHNVSAAEMDMYKCCAVNEFGKAVCAAALTVTDGKNGPEHLLGLFKSKFFIYNQATQADRESEAFWEVMLNADSKDYERICSEFGVDKDLMLKKLEMKRRERAQNKSTKQSHVSAARSLTQNDTGLIQIDGEDENLLPVEFIMSNVDFVIKIEEVQAEEREDALFECVLTHPVPRVTWKSKASVLEDGDKYSISISDHKLVHRLLIKDCMLEDKSIYSAVVGKASCSAWLVVEGKAFDPLSAGNVKARKTTVAGGARIDLEKVAQQQLIKIQEQREESSASLKAKQEGQLPNSERDGEGNAVSGTSKSKKAGCDPKRKKHSRSGQADFNKVTGKFICGLSDVSAVINETAELTCKLNSEDCEGVWYRDGKKVNDNFTIVKEGAVHKLLIIGCKEEHAGKYRFEADGRKTVAMFTVKDPPRIHPEDLSAFTEPVTVKVGQNAIFKMQFVGHEPIKIQWYKEGDELQDDNNTKIEKSGSHSRLLLGRCQRKDTGEIKIKLKNEDGFKEAISQLIVLDKPTSPLGPAEVTESSAVCIEFKWRPPKDDGGSPVINYMIERQQVGRNTWRKLGEIPGAPIYRDTDVDHGRKYCYRIRAVTAEGTSEVMETGEMQAGTLAFPGPPAPPKVVSTHDDRINVCWESPSNRGGSRILGYILEKRKKGSNLWIVVNAMDELIKEKKYTVSDVVAGMEYEFRVTAINFSGAGEFSSPSEFVFARDPKMRPKFTNHKMKTFMVVRAGNTVRITVNFEASPLPNIMWIKDNVPVAKRATVSNSDGSSQLLIPSSERSDSGIYSVLVKNLAGQDTFSTEVRVTDDPKPPGPVELEENVPGTVTVMWEPSPDEKRDDRLHYTVSKLDSTKRTWTTVADRLFNNKFTVCNIMHGRQYNFRVYAKNDMGVSAPSDSPAWGFAVNAPTRKDCDLRCAPTFIVPLKLHTAPKGYECYMSCAVKGSPKPRVTWFRNHTSINTNANYYISNTCGVCSMLILHVGPRDMGEYTISAENALGRVECSTVLSVRGERKNTHAL</sequence>
<evidence type="ECO:0000256" key="1">
    <source>
        <dbReference type="ARBA" id="ARBA00006692"/>
    </source>
</evidence>
<evidence type="ECO:0000256" key="3">
    <source>
        <dbReference type="ARBA" id="ARBA00023319"/>
    </source>
</evidence>
<feature type="domain" description="Ig-like" evidence="5">
    <location>
        <begin position="1022"/>
        <end position="1110"/>
    </location>
</feature>
<dbReference type="InterPro" id="IPR003599">
    <property type="entry name" value="Ig_sub"/>
</dbReference>
<dbReference type="CDD" id="cd00063">
    <property type="entry name" value="FN3"/>
    <property type="match status" value="3"/>
</dbReference>
<dbReference type="InterPro" id="IPR003961">
    <property type="entry name" value="FN3_dom"/>
</dbReference>
<dbReference type="FunFam" id="2.60.40.10:FF:000080">
    <property type="entry name" value="Myosin light chain kinase, smooth muscle"/>
    <property type="match status" value="1"/>
</dbReference>
<accession>A0A3Q3X0J9</accession>
<dbReference type="Gene3D" id="2.60.40.10">
    <property type="entry name" value="Immunoglobulins"/>
    <property type="match status" value="9"/>
</dbReference>
<feature type="domain" description="Fibronectin type-III" evidence="6">
    <location>
        <begin position="720"/>
        <end position="817"/>
    </location>
</feature>
<keyword evidence="2" id="KW-0677">Repeat</keyword>
<feature type="domain" description="Ig-like" evidence="5">
    <location>
        <begin position="42"/>
        <end position="134"/>
    </location>
</feature>
<comment type="similarity">
    <text evidence="1">Belongs to the protein kinase superfamily. CAMK Ser/Thr protein kinase family.</text>
</comment>
<dbReference type="FunFam" id="2.60.40.10:FF:001401">
    <property type="entry name" value="immunoglobulin-like and fibronectin type III domain-containing protein 1"/>
    <property type="match status" value="1"/>
</dbReference>
<keyword evidence="3" id="KW-0393">Immunoglobulin domain</keyword>
<dbReference type="FunFam" id="2.60.40.10:FF:001097">
    <property type="entry name" value="Immunoglobulin-like and fibronectin type III domain-containing protein 1"/>
    <property type="match status" value="1"/>
</dbReference>
<dbReference type="PANTHER" id="PTHR13817:SF180">
    <property type="entry name" value="IMMUNOGLOBULIN-LIKE AND FIBRONECTIN TYPE III DOMAIN-CONTAINING 1, TANDEM DUPLICATE 3-RELATED"/>
    <property type="match status" value="1"/>
</dbReference>
<dbReference type="InterPro" id="IPR036179">
    <property type="entry name" value="Ig-like_dom_sf"/>
</dbReference>
<dbReference type="FunFam" id="2.60.40.10:FF:001232">
    <property type="entry name" value="Immunoglobulin-like and fibronectin type III domain-containing 1"/>
    <property type="match status" value="1"/>
</dbReference>
<feature type="region of interest" description="Disordered" evidence="4">
    <location>
        <begin position="381"/>
        <end position="427"/>
    </location>
</feature>
<dbReference type="GO" id="GO:0055013">
    <property type="term" value="P:cardiac muscle cell development"/>
    <property type="evidence" value="ECO:0007669"/>
    <property type="project" value="UniProtKB-ARBA"/>
</dbReference>
<organism evidence="7 8">
    <name type="scientific">Mola mola</name>
    <name type="common">Ocean sunfish</name>
    <name type="synonym">Tetraodon mola</name>
    <dbReference type="NCBI Taxonomy" id="94237"/>
    <lineage>
        <taxon>Eukaryota</taxon>
        <taxon>Metazoa</taxon>
        <taxon>Chordata</taxon>
        <taxon>Craniata</taxon>
        <taxon>Vertebrata</taxon>
        <taxon>Euteleostomi</taxon>
        <taxon>Actinopterygii</taxon>
        <taxon>Neopterygii</taxon>
        <taxon>Teleostei</taxon>
        <taxon>Neoteleostei</taxon>
        <taxon>Acanthomorphata</taxon>
        <taxon>Eupercaria</taxon>
        <taxon>Tetraodontiformes</taxon>
        <taxon>Molidae</taxon>
        <taxon>Mola</taxon>
    </lineage>
</organism>
<dbReference type="SMART" id="SM00060">
    <property type="entry name" value="FN3"/>
    <property type="match status" value="3"/>
</dbReference>
<dbReference type="SMART" id="SM00409">
    <property type="entry name" value="IG"/>
    <property type="match status" value="6"/>
</dbReference>
<dbReference type="PROSITE" id="PS50853">
    <property type="entry name" value="FN3"/>
    <property type="match status" value="3"/>
</dbReference>
<dbReference type="InterPro" id="IPR007110">
    <property type="entry name" value="Ig-like_dom"/>
</dbReference>
<dbReference type="PROSITE" id="PS50835">
    <property type="entry name" value="IG_LIKE"/>
    <property type="match status" value="3"/>
</dbReference>
<dbReference type="FunFam" id="2.60.40.10:FF:000107">
    <property type="entry name" value="Myosin, light chain kinase a"/>
    <property type="match status" value="1"/>
</dbReference>
<dbReference type="AlphaFoldDB" id="A0A3Q3X0J9"/>
<keyword evidence="8" id="KW-1185">Reference proteome</keyword>
<dbReference type="FunFam" id="2.60.40.10:FF:000031">
    <property type="entry name" value="Myosin-binding protein C, slow type"/>
    <property type="match status" value="1"/>
</dbReference>
<dbReference type="SMART" id="SM00408">
    <property type="entry name" value="IGc2"/>
    <property type="match status" value="4"/>
</dbReference>
<dbReference type="Proteomes" id="UP000261620">
    <property type="component" value="Unplaced"/>
</dbReference>
<evidence type="ECO:0000256" key="2">
    <source>
        <dbReference type="ARBA" id="ARBA00022737"/>
    </source>
</evidence>